<name>A0ACB8ZBB7_9ASTR</name>
<comment type="caution">
    <text evidence="1">The sequence shown here is derived from an EMBL/GenBank/DDBJ whole genome shotgun (WGS) entry which is preliminary data.</text>
</comment>
<evidence type="ECO:0000313" key="1">
    <source>
        <dbReference type="EMBL" id="KAI3694638.1"/>
    </source>
</evidence>
<protein>
    <submittedName>
        <fullName evidence="1">Uncharacterized protein</fullName>
    </submittedName>
</protein>
<proteinExistence type="predicted"/>
<dbReference type="EMBL" id="CM042043">
    <property type="protein sequence ID" value="KAI3694638.1"/>
    <property type="molecule type" value="Genomic_DNA"/>
</dbReference>
<reference evidence="1 2" key="2">
    <citation type="journal article" date="2022" name="Mol. Ecol. Resour.">
        <title>The genomes of chicory, endive, great burdock and yacon provide insights into Asteraceae paleo-polyploidization history and plant inulin production.</title>
        <authorList>
            <person name="Fan W."/>
            <person name="Wang S."/>
            <person name="Wang H."/>
            <person name="Wang A."/>
            <person name="Jiang F."/>
            <person name="Liu H."/>
            <person name="Zhao H."/>
            <person name="Xu D."/>
            <person name="Zhang Y."/>
        </authorList>
    </citation>
    <scope>NUCLEOTIDE SEQUENCE [LARGE SCALE GENOMIC DNA]</scope>
    <source>
        <strain evidence="2">cv. Yunnan</strain>
        <tissue evidence="1">Leaves</tissue>
    </source>
</reference>
<reference evidence="2" key="1">
    <citation type="journal article" date="2022" name="Mol. Ecol. Resour.">
        <title>The genomes of chicory, endive, great burdock and yacon provide insights into Asteraceae palaeo-polyploidization history and plant inulin production.</title>
        <authorList>
            <person name="Fan W."/>
            <person name="Wang S."/>
            <person name="Wang H."/>
            <person name="Wang A."/>
            <person name="Jiang F."/>
            <person name="Liu H."/>
            <person name="Zhao H."/>
            <person name="Xu D."/>
            <person name="Zhang Y."/>
        </authorList>
    </citation>
    <scope>NUCLEOTIDE SEQUENCE [LARGE SCALE GENOMIC DNA]</scope>
    <source>
        <strain evidence="2">cv. Yunnan</strain>
    </source>
</reference>
<dbReference type="Proteomes" id="UP001056120">
    <property type="component" value="Linkage Group LG26"/>
</dbReference>
<accession>A0ACB8ZBB7</accession>
<keyword evidence="2" id="KW-1185">Reference proteome</keyword>
<sequence length="86" mass="9784">MTKGEKNCCLETTNSAGLALKDIARYTNINANLGCNRKNTSTLIISCTHEENKIPCHPKTIEANICWLRYMQTYFQYTGACCRQFL</sequence>
<evidence type="ECO:0000313" key="2">
    <source>
        <dbReference type="Proteomes" id="UP001056120"/>
    </source>
</evidence>
<organism evidence="1 2">
    <name type="scientific">Smallanthus sonchifolius</name>
    <dbReference type="NCBI Taxonomy" id="185202"/>
    <lineage>
        <taxon>Eukaryota</taxon>
        <taxon>Viridiplantae</taxon>
        <taxon>Streptophyta</taxon>
        <taxon>Embryophyta</taxon>
        <taxon>Tracheophyta</taxon>
        <taxon>Spermatophyta</taxon>
        <taxon>Magnoliopsida</taxon>
        <taxon>eudicotyledons</taxon>
        <taxon>Gunneridae</taxon>
        <taxon>Pentapetalae</taxon>
        <taxon>asterids</taxon>
        <taxon>campanulids</taxon>
        <taxon>Asterales</taxon>
        <taxon>Asteraceae</taxon>
        <taxon>Asteroideae</taxon>
        <taxon>Heliantheae alliance</taxon>
        <taxon>Millerieae</taxon>
        <taxon>Smallanthus</taxon>
    </lineage>
</organism>
<gene>
    <name evidence="1" type="ORF">L1987_77606</name>
</gene>